<comment type="subcellular location">
    <subcellularLocation>
        <location evidence="1">Chromosome</location>
    </subcellularLocation>
</comment>
<feature type="compositionally biased region" description="Low complexity" evidence="8">
    <location>
        <begin position="346"/>
        <end position="359"/>
    </location>
</feature>
<evidence type="ECO:0000259" key="10">
    <source>
        <dbReference type="PROSITE" id="PS50867"/>
    </source>
</evidence>
<feature type="compositionally biased region" description="Polar residues" evidence="8">
    <location>
        <begin position="486"/>
        <end position="517"/>
    </location>
</feature>
<dbReference type="GO" id="GO:0042054">
    <property type="term" value="F:histone methyltransferase activity"/>
    <property type="evidence" value="ECO:0007669"/>
    <property type="project" value="InterPro"/>
</dbReference>
<feature type="compositionally biased region" description="Low complexity" evidence="8">
    <location>
        <begin position="450"/>
        <end position="466"/>
    </location>
</feature>
<keyword evidence="7" id="KW-0862">Zinc</keyword>
<feature type="compositionally biased region" description="Low complexity" evidence="8">
    <location>
        <begin position="11"/>
        <end position="31"/>
    </location>
</feature>
<feature type="region of interest" description="Disordered" evidence="8">
    <location>
        <begin position="1190"/>
        <end position="1277"/>
    </location>
</feature>
<keyword evidence="2" id="KW-0158">Chromosome</keyword>
<feature type="region of interest" description="Disordered" evidence="8">
    <location>
        <begin position="1053"/>
        <end position="1167"/>
    </location>
</feature>
<feature type="compositionally biased region" description="Low complexity" evidence="8">
    <location>
        <begin position="655"/>
        <end position="674"/>
    </location>
</feature>
<feature type="compositionally biased region" description="Basic and acidic residues" evidence="8">
    <location>
        <begin position="924"/>
        <end position="951"/>
    </location>
</feature>
<feature type="compositionally biased region" description="Polar residues" evidence="8">
    <location>
        <begin position="817"/>
        <end position="834"/>
    </location>
</feature>
<dbReference type="InterPro" id="IPR046341">
    <property type="entry name" value="SET_dom_sf"/>
</dbReference>
<dbReference type="SMART" id="SM00317">
    <property type="entry name" value="SET"/>
    <property type="match status" value="1"/>
</dbReference>
<feature type="region of interest" description="Disordered" evidence="8">
    <location>
        <begin position="857"/>
        <end position="951"/>
    </location>
</feature>
<dbReference type="SUPFAM" id="SSF82199">
    <property type="entry name" value="SET domain"/>
    <property type="match status" value="1"/>
</dbReference>
<dbReference type="GO" id="GO:0008270">
    <property type="term" value="F:zinc ion binding"/>
    <property type="evidence" value="ECO:0007669"/>
    <property type="project" value="InterPro"/>
</dbReference>
<evidence type="ECO:0000259" key="11">
    <source>
        <dbReference type="PROSITE" id="PS50868"/>
    </source>
</evidence>
<sequence length="1827" mass="195700">MPGARSEAGGVDNPLVLDSSDSDDNLSGLPLNGRVKRIDGNDRSYKKKSLTSMRKSTVVDLTLSDSDEAVESVNLLPGSSSTPDRAAQAGISDKQPSLRRRPRPFMSIADSSSPPENQNVISFLGNHSQEIGELPSPPLVEDRAAPNKMELGGENIAGQNNEANAAQAAVPVSGTPSLTLSSNRPQSVSGAQLVVASSSRSAINSPPRRTPSIPQQSPSIPQQSPSSRATPCRSASIASSRSRPPTPPLPATQSTPVTVSRRLASPILSPVQAVSSAMISPTIPSIPSHASLSDPTILSPPSATSAPPNSPIPSTSTTVQTPAAALTYARPSTSAAPLPVMPISVTPATTSPAGPGPSTLQSASEATKSSDQKESPGKTNSKQPSSPSSTHGRWTDTRLFHTPSNLSATSGKSSAASSRSKSRAPLSSRAAMSDNVAGPSKTTSVSSTHPPSRASPSSLPSQSQRQVHPRPPSRDGVGKREKKSKTLSSGTGQSTPSKFSLPTSDVASNQKNKSTGLNALPKKPSSTPTSSIPQRTSTLATAMAIRPFVRSPTPPSPQSSSEASRSIQTSRGAVKAAQNQDKIHPLSTASSISSHSREATTKATTLFHTTSSPPSPSQSTSAPTKSHVVWNAQKLGTTVLSSERIHLSRGKSQTSDSVVAPAASQAAASLSYPAGTSGGAREADKKAVETSFHAGPSSADFEAFVQPSTSTIAPTTVRPSVAPPEDAPVLKSGFIIHPLFRAASAIGDQNAFTKTEAVGDVLSQGSKGRASSPRITTTGAVSHLAPHVDLGSKIKPTAAPSLFASGVTTKNVDDQDSAQPQNQTPLPSAISVSSKKNHGSLSKESSIKSAASFISSSSTLGDSVSGLGRKSHHKSTQSMPQSPLPTTNTNNSSGIEVNSWLNPQPFGPSFAASHLSIHAKKKWKERERGKEREKEKVREKEKAEEENEQLRQRRIADLEKLSANLELYKRRMDVESRTRSIPRADGETRKRPPSPGISVSTDAEVRVVKRSKPTWAIAPEGGHVAPAMEKESANVNKKAADAIKINHQPASSYAPAFATPASPAKATRTPLSVTAGLGPPVNSSSSTSTPSLLSRSINLGILRDKPKDHMDDDDGDDSAGGLPVRKTGKNGAVEEQVEQVRLDLDDVSIHGSSPAAPLSIFTSRFRDVSITPSRIQKTLEESDNDVPIQRYAVKVNGKQKAQRSKDKSYGSESENDVPLNWPSRKGKGRTAPEPQDSSETQRDDDDVNLGSGDGEERPSDDDSIPVPPAPLFKDRTAHVRQPLQTLFKGGIVAKHSYQRPLAKASAVSPVPSANRPSPAPSAKADLLPQKRKRRLKKITSQQWQHIAQNSLSDVDDLLGESSKKRLSPENAEKLGADLSKLTRPRVFSIVSRSEPRTKREPIEEDNNEYFTDSDSHTSDVALFSQHPDPPPPPERIREAKRNFDTRNIDPWNRQKHTFRSNPALHRAIFEAYIMQSTSMEESGGDDIKVTNDVDADGGPPDFEFVYSDTMLYPDGIPPPELGLGCDCDGPCDPDSETCTCVKRQELYFYDLGLKGFAYDENGKIRENSASIWECNELCGCPPECMNRVIQRGRARDTGIEIFKTKEKGWGIRARSFIPSGTYIGSYTGELIREAESERRGVTYTAIGRTYVFDLDGWQIRHPPKGLEKIDKRAAELAEAVKMRARAAMRESQEDAYNAYSVDAFHYGNFTRYFNHSCDPNLAITQAYVKDFHPERPLLVIFTRRDIKKHEELCISYKGIPDDDDIPSPEPVKKKKGGKGKKQMSKTSASAHPPEMTALNSDKGLVEVKDICRCGAKNCDGRMFNYGP</sequence>
<feature type="compositionally biased region" description="Low complexity" evidence="8">
    <location>
        <begin position="1083"/>
        <end position="1096"/>
    </location>
</feature>
<feature type="compositionally biased region" description="Low complexity" evidence="8">
    <location>
        <begin position="601"/>
        <end position="626"/>
    </location>
</feature>
<feature type="region of interest" description="Disordered" evidence="8">
    <location>
        <begin position="641"/>
        <end position="688"/>
    </location>
</feature>
<evidence type="ECO:0000256" key="7">
    <source>
        <dbReference type="ARBA" id="ARBA00022833"/>
    </source>
</evidence>
<feature type="compositionally biased region" description="Basic residues" evidence="8">
    <location>
        <begin position="1772"/>
        <end position="1783"/>
    </location>
</feature>
<evidence type="ECO:0000256" key="6">
    <source>
        <dbReference type="ARBA" id="ARBA00022723"/>
    </source>
</evidence>
<dbReference type="OrthoDB" id="2575244at2759"/>
<reference evidence="12 13" key="1">
    <citation type="submission" date="2017-06" db="EMBL/GenBank/DDBJ databases">
        <title>Global population genomics of the pathogenic fungus Cryptococcus neoformans var. grubii.</title>
        <authorList>
            <person name="Cuomo C."/>
            <person name="Litvintseva A."/>
            <person name="Chen Y."/>
            <person name="Young S."/>
            <person name="Zeng Q."/>
            <person name="Chapman S."/>
            <person name="Gujja S."/>
            <person name="Saif S."/>
            <person name="Birren B."/>
        </authorList>
    </citation>
    <scope>NUCLEOTIDE SEQUENCE [LARGE SCALE GENOMIC DNA]</scope>
    <source>
        <strain evidence="12 13">Tu259-1</strain>
    </source>
</reference>
<feature type="domain" description="Pre-SET" evidence="10">
    <location>
        <begin position="1523"/>
        <end position="1592"/>
    </location>
</feature>
<organism evidence="12 13">
    <name type="scientific">Cryptococcus neoformans Tu259-1</name>
    <dbReference type="NCBI Taxonomy" id="1230072"/>
    <lineage>
        <taxon>Eukaryota</taxon>
        <taxon>Fungi</taxon>
        <taxon>Dikarya</taxon>
        <taxon>Basidiomycota</taxon>
        <taxon>Agaricomycotina</taxon>
        <taxon>Tremellomycetes</taxon>
        <taxon>Tremellales</taxon>
        <taxon>Cryptococcaceae</taxon>
        <taxon>Cryptococcus</taxon>
        <taxon>Cryptococcus neoformans species complex</taxon>
    </lineage>
</organism>
<dbReference type="InterPro" id="IPR007728">
    <property type="entry name" value="Pre-SET_dom"/>
</dbReference>
<feature type="compositionally biased region" description="Low complexity" evidence="8">
    <location>
        <begin position="295"/>
        <end position="318"/>
    </location>
</feature>
<feature type="compositionally biased region" description="Polar residues" evidence="8">
    <location>
        <begin position="876"/>
        <end position="902"/>
    </location>
</feature>
<keyword evidence="5" id="KW-0949">S-adenosyl-L-methionine</keyword>
<feature type="region of interest" description="Disordered" evidence="8">
    <location>
        <begin position="1392"/>
        <end position="1414"/>
    </location>
</feature>
<evidence type="ECO:0000313" key="13">
    <source>
        <dbReference type="Proteomes" id="UP000199727"/>
    </source>
</evidence>
<evidence type="ECO:0000256" key="2">
    <source>
        <dbReference type="ARBA" id="ARBA00022454"/>
    </source>
</evidence>
<feature type="compositionally biased region" description="Polar residues" evidence="8">
    <location>
        <begin position="440"/>
        <end position="449"/>
    </location>
</feature>
<gene>
    <name evidence="12" type="ORF">C361_06984</name>
</gene>
<feature type="region of interest" description="Disordered" evidence="8">
    <location>
        <begin position="1303"/>
        <end position="1341"/>
    </location>
</feature>
<dbReference type="Proteomes" id="UP000199727">
    <property type="component" value="Unassembled WGS sequence"/>
</dbReference>
<evidence type="ECO:0000256" key="4">
    <source>
        <dbReference type="ARBA" id="ARBA00022679"/>
    </source>
</evidence>
<dbReference type="EMBL" id="AMKT01000113">
    <property type="protein sequence ID" value="OXG10287.1"/>
    <property type="molecule type" value="Genomic_DNA"/>
</dbReference>
<feature type="compositionally biased region" description="Low complexity" evidence="8">
    <location>
        <begin position="407"/>
        <end position="431"/>
    </location>
</feature>
<dbReference type="SMART" id="SM00468">
    <property type="entry name" value="PreSET"/>
    <property type="match status" value="1"/>
</dbReference>
<feature type="compositionally biased region" description="Low complexity" evidence="8">
    <location>
        <begin position="558"/>
        <end position="570"/>
    </location>
</feature>
<comment type="caution">
    <text evidence="12">The sequence shown here is derived from an EMBL/GenBank/DDBJ whole genome shotgun (WGS) entry which is preliminary data.</text>
</comment>
<feature type="domain" description="Post-SET" evidence="11">
    <location>
        <begin position="1807"/>
        <end position="1823"/>
    </location>
</feature>
<feature type="compositionally biased region" description="Polar residues" evidence="8">
    <location>
        <begin position="377"/>
        <end position="392"/>
    </location>
</feature>
<dbReference type="Pfam" id="PF00856">
    <property type="entry name" value="SET"/>
    <property type="match status" value="1"/>
</dbReference>
<name>A0A854QA24_CRYNE</name>
<protein>
    <submittedName>
        <fullName evidence="12">Histone-lysine N-methyltransferase SUV39H</fullName>
    </submittedName>
</protein>
<feature type="compositionally biased region" description="Basic and acidic residues" evidence="8">
    <location>
        <begin position="970"/>
        <end position="990"/>
    </location>
</feature>
<evidence type="ECO:0000313" key="12">
    <source>
        <dbReference type="EMBL" id="OXG10287.1"/>
    </source>
</evidence>
<dbReference type="InterPro" id="IPR003616">
    <property type="entry name" value="Post-SET_dom"/>
</dbReference>
<proteinExistence type="predicted"/>
<feature type="compositionally biased region" description="Low complexity" evidence="8">
    <location>
        <begin position="205"/>
        <end position="243"/>
    </location>
</feature>
<feature type="domain" description="SET" evidence="9">
    <location>
        <begin position="1597"/>
        <end position="1757"/>
    </location>
</feature>
<evidence type="ECO:0000256" key="1">
    <source>
        <dbReference type="ARBA" id="ARBA00004286"/>
    </source>
</evidence>
<feature type="compositionally biased region" description="Polar residues" evidence="8">
    <location>
        <begin position="174"/>
        <end position="204"/>
    </location>
</feature>
<evidence type="ECO:0000256" key="3">
    <source>
        <dbReference type="ARBA" id="ARBA00022603"/>
    </source>
</evidence>
<dbReference type="GO" id="GO:0005634">
    <property type="term" value="C:nucleus"/>
    <property type="evidence" value="ECO:0007669"/>
    <property type="project" value="InterPro"/>
</dbReference>
<feature type="compositionally biased region" description="Low complexity" evidence="8">
    <location>
        <begin position="1303"/>
        <end position="1327"/>
    </location>
</feature>
<dbReference type="Gene3D" id="2.170.270.10">
    <property type="entry name" value="SET domain"/>
    <property type="match status" value="1"/>
</dbReference>
<dbReference type="PROSITE" id="PS50868">
    <property type="entry name" value="POST_SET"/>
    <property type="match status" value="1"/>
</dbReference>
<keyword evidence="3 12" id="KW-0489">Methyltransferase</keyword>
<dbReference type="PANTHER" id="PTHR46223:SF3">
    <property type="entry name" value="HISTONE-LYSINE N-METHYLTRANSFERASE SET-23"/>
    <property type="match status" value="1"/>
</dbReference>
<feature type="region of interest" description="Disordered" evidence="8">
    <location>
        <begin position="283"/>
        <end position="627"/>
    </location>
</feature>
<feature type="compositionally biased region" description="Basic and acidic residues" evidence="8">
    <location>
        <begin position="1138"/>
        <end position="1148"/>
    </location>
</feature>
<feature type="region of interest" description="Disordered" evidence="8">
    <location>
        <begin position="970"/>
        <end position="1005"/>
    </location>
</feature>
<feature type="region of interest" description="Disordered" evidence="8">
    <location>
        <begin position="74"/>
        <end position="261"/>
    </location>
</feature>
<feature type="compositionally biased region" description="Low complexity" evidence="8">
    <location>
        <begin position="152"/>
        <end position="169"/>
    </location>
</feature>
<feature type="region of interest" description="Disordered" evidence="8">
    <location>
        <begin position="1"/>
        <end position="54"/>
    </location>
</feature>
<evidence type="ECO:0000256" key="5">
    <source>
        <dbReference type="ARBA" id="ARBA00022691"/>
    </source>
</evidence>
<feature type="compositionally biased region" description="Polar residues" evidence="8">
    <location>
        <begin position="109"/>
        <end position="129"/>
    </location>
</feature>
<evidence type="ECO:0000259" key="9">
    <source>
        <dbReference type="PROSITE" id="PS50280"/>
    </source>
</evidence>
<keyword evidence="4 12" id="KW-0808">Transferase</keyword>
<dbReference type="GO" id="GO:0032259">
    <property type="term" value="P:methylation"/>
    <property type="evidence" value="ECO:0007669"/>
    <property type="project" value="UniProtKB-KW"/>
</dbReference>
<dbReference type="PANTHER" id="PTHR46223">
    <property type="entry name" value="HISTONE-LYSINE N-METHYLTRANSFERASE SUV39H"/>
    <property type="match status" value="1"/>
</dbReference>
<dbReference type="InterPro" id="IPR050973">
    <property type="entry name" value="H3K9_Histone-Lys_N-MTase"/>
</dbReference>
<dbReference type="PROSITE" id="PS50867">
    <property type="entry name" value="PRE_SET"/>
    <property type="match status" value="1"/>
</dbReference>
<feature type="compositionally biased region" description="Polar residues" evidence="8">
    <location>
        <begin position="283"/>
        <end position="294"/>
    </location>
</feature>
<feature type="compositionally biased region" description="Low complexity" evidence="8">
    <location>
        <begin position="521"/>
        <end position="538"/>
    </location>
</feature>
<feature type="region of interest" description="Disordered" evidence="8">
    <location>
        <begin position="811"/>
        <end position="843"/>
    </location>
</feature>
<dbReference type="Pfam" id="PF05033">
    <property type="entry name" value="Pre-SET"/>
    <property type="match status" value="1"/>
</dbReference>
<dbReference type="PROSITE" id="PS50280">
    <property type="entry name" value="SET"/>
    <property type="match status" value="1"/>
</dbReference>
<dbReference type="GO" id="GO:0005694">
    <property type="term" value="C:chromosome"/>
    <property type="evidence" value="ECO:0007669"/>
    <property type="project" value="UniProtKB-SubCell"/>
</dbReference>
<keyword evidence="6" id="KW-0479">Metal-binding</keyword>
<dbReference type="InterPro" id="IPR001214">
    <property type="entry name" value="SET_dom"/>
</dbReference>
<evidence type="ECO:0000256" key="8">
    <source>
        <dbReference type="SAM" id="MobiDB-lite"/>
    </source>
</evidence>
<feature type="compositionally biased region" description="Low complexity" evidence="8">
    <location>
        <begin position="857"/>
        <end position="868"/>
    </location>
</feature>
<feature type="region of interest" description="Disordered" evidence="8">
    <location>
        <begin position="1763"/>
        <end position="1801"/>
    </location>
</feature>
<accession>A0A854QA24</accession>